<dbReference type="PANTHER" id="PTHR47200">
    <property type="entry name" value="THYLAKOID LUMENAL 15 KDA PROTEIN 1, CHLOROPLASTIC"/>
    <property type="match status" value="1"/>
</dbReference>
<evidence type="ECO:0000313" key="1">
    <source>
        <dbReference type="EMBL" id="ABE11292.1"/>
    </source>
</evidence>
<dbReference type="SUPFAM" id="SSF141571">
    <property type="entry name" value="Pentapeptide repeat-like"/>
    <property type="match status" value="1"/>
</dbReference>
<name>Q1PJV6_PROMR</name>
<proteinExistence type="predicted"/>
<dbReference type="InterPro" id="IPR001646">
    <property type="entry name" value="5peptide_repeat"/>
</dbReference>
<gene>
    <name evidence="1" type="ORF">HF10-88H9_0004</name>
</gene>
<dbReference type="InterPro" id="IPR044213">
    <property type="entry name" value="At2g44920-like"/>
</dbReference>
<sequence>MLIEMVSMFSSLHKSLKRLFIFLPLIIGLLINPICANALYPSDPSSVDVLKDDLHGADLHNTEYVKYDLSNQDLGEANLQGAYMSVTTAKNSSFKGANMKDLIAYATRFDNADFTDANLTNGELMKSVFDGAIIDGADFTDANLDLKTRKSLCERATGTNSQTGVNTADSLECAGLKGYTPPKPKA</sequence>
<protein>
    <submittedName>
        <fullName evidence="1">Pentapeptide repeats</fullName>
    </submittedName>
</protein>
<reference evidence="1" key="1">
    <citation type="journal article" date="2006" name="Science">
        <title>Genomic islands and the ecology and evolution of Prochlorococcus.</title>
        <authorList>
            <person name="Coleman M.L."/>
            <person name="Sullivan M.B."/>
            <person name="Martiny A.C."/>
            <person name="Steglich C."/>
            <person name="Barry K."/>
            <person name="Delong E.F."/>
            <person name="Chisholm S.W."/>
        </authorList>
    </citation>
    <scope>NUCLEOTIDE SEQUENCE</scope>
</reference>
<accession>Q1PJV6</accession>
<organism evidence="1">
    <name type="scientific">uncultured Prochlorococcus marinus clone HF10-88H9</name>
    <dbReference type="NCBI Taxonomy" id="379381"/>
    <lineage>
        <taxon>Bacteria</taxon>
        <taxon>Bacillati</taxon>
        <taxon>Cyanobacteriota</taxon>
        <taxon>Cyanophyceae</taxon>
        <taxon>Synechococcales</taxon>
        <taxon>Prochlorococcaceae</taxon>
        <taxon>Prochlorococcus</taxon>
    </lineage>
</organism>
<dbReference type="Gene3D" id="2.160.20.80">
    <property type="entry name" value="E3 ubiquitin-protein ligase SopA"/>
    <property type="match status" value="1"/>
</dbReference>
<dbReference type="PANTHER" id="PTHR47200:SF2">
    <property type="entry name" value="THYLAKOID LUMENAL 15 KDA PROTEIN 1, CHLOROPLASTIC"/>
    <property type="match status" value="1"/>
</dbReference>
<dbReference type="EMBL" id="DQ366729">
    <property type="protein sequence ID" value="ABE11292.1"/>
    <property type="molecule type" value="Genomic_DNA"/>
</dbReference>
<dbReference type="Pfam" id="PF00805">
    <property type="entry name" value="Pentapeptide"/>
    <property type="match status" value="2"/>
</dbReference>
<dbReference type="AlphaFoldDB" id="Q1PJV6"/>
<reference evidence="1" key="2">
    <citation type="submission" date="2006-04" db="EMBL/GenBank/DDBJ databases">
        <title>Sequencing of the draft fosmids and assembly of Prochlorococcus marinus environmental genome fragment.</title>
        <authorList>
            <consortium name="US DOE Joint Genome Institute (JGI)"/>
            <person name="Copeland A."/>
            <person name="Lucas S."/>
            <person name="Lapidus A."/>
            <person name="Barry K."/>
            <person name="Detter J.C."/>
            <person name="Glavina T."/>
            <person name="Hammon N."/>
            <person name="Israni S."/>
            <person name="Richardson P."/>
        </authorList>
    </citation>
    <scope>NUCLEOTIDE SEQUENCE</scope>
</reference>